<comment type="caution">
    <text evidence="3">The sequence shown here is derived from an EMBL/GenBank/DDBJ whole genome shotgun (WGS) entry which is preliminary data.</text>
</comment>
<keyword evidence="3" id="KW-0489">Methyltransferase</keyword>
<dbReference type="InterPro" id="IPR029063">
    <property type="entry name" value="SAM-dependent_MTases_sf"/>
</dbReference>
<sequence length="344" mass="38403">MCQGDGTDERGGAAPPIDPAAPQHIEAASEPGEEDEFDTTEGYETGSSGSTSATSSIYAHTYEHGRRYHQFKNGRYPIPNDNEEQSREDMKHAMLLELMDGELFYAPIGENPQQILDVGTGTGIWAIDVGDRYPSARVRGIDLSPIQPLWVPPNVDFVVDDCEKDFLTRECDLIHFRFMVIILKAVATVLENAYQALKPGGWIELQELCAEPLCDDGTMPDNDPVKVMYDMAAKAFAKFGANVTLAKNLESQLREAGFENIQCIVKKVPIGVWAKDKTLRLIGLYQKYAVLDLMSALAGRPFEALGLSQVESQVILAHARRGLEDSTVHRYFNYYFWYAQKPQK</sequence>
<dbReference type="Gene3D" id="3.40.50.150">
    <property type="entry name" value="Vaccinia Virus protein VP39"/>
    <property type="match status" value="1"/>
</dbReference>
<dbReference type="PANTHER" id="PTHR43591:SF10">
    <property type="entry name" value="ABC TRANSMEMBRANE TYPE-1 DOMAIN-CONTAINING PROTEIN-RELATED"/>
    <property type="match status" value="1"/>
</dbReference>
<keyword evidence="3" id="KW-0808">Transferase</keyword>
<feature type="compositionally biased region" description="Acidic residues" evidence="2">
    <location>
        <begin position="31"/>
        <end position="41"/>
    </location>
</feature>
<reference evidence="3" key="1">
    <citation type="submission" date="2022-07" db="EMBL/GenBank/DDBJ databases">
        <title>Fungi with potential for degradation of polypropylene.</title>
        <authorList>
            <person name="Gostincar C."/>
        </authorList>
    </citation>
    <scope>NUCLEOTIDE SEQUENCE</scope>
    <source>
        <strain evidence="3">EXF-13308</strain>
    </source>
</reference>
<proteinExistence type="inferred from homology"/>
<dbReference type="PANTHER" id="PTHR43591">
    <property type="entry name" value="METHYLTRANSFERASE"/>
    <property type="match status" value="1"/>
</dbReference>
<evidence type="ECO:0000256" key="2">
    <source>
        <dbReference type="SAM" id="MobiDB-lite"/>
    </source>
</evidence>
<keyword evidence="4" id="KW-1185">Reference proteome</keyword>
<accession>A0AA38VZE2</accession>
<evidence type="ECO:0000313" key="4">
    <source>
        <dbReference type="Proteomes" id="UP001174694"/>
    </source>
</evidence>
<comment type="similarity">
    <text evidence="1">Belongs to the methyltransferase superfamily. LaeA methyltransferase family.</text>
</comment>
<dbReference type="GO" id="GO:0008168">
    <property type="term" value="F:methyltransferase activity"/>
    <property type="evidence" value="ECO:0007669"/>
    <property type="project" value="UniProtKB-KW"/>
</dbReference>
<dbReference type="SUPFAM" id="SSF53335">
    <property type="entry name" value="S-adenosyl-L-methionine-dependent methyltransferases"/>
    <property type="match status" value="1"/>
</dbReference>
<dbReference type="AlphaFoldDB" id="A0AA38VZE2"/>
<evidence type="ECO:0000256" key="1">
    <source>
        <dbReference type="ARBA" id="ARBA00038158"/>
    </source>
</evidence>
<gene>
    <name evidence="3" type="ORF">NKR23_g1101</name>
</gene>
<protein>
    <submittedName>
        <fullName evidence="3">Methyltransferase type 11</fullName>
    </submittedName>
</protein>
<name>A0AA38VZE2_9PEZI</name>
<evidence type="ECO:0000313" key="3">
    <source>
        <dbReference type="EMBL" id="KAJ9156100.1"/>
    </source>
</evidence>
<feature type="region of interest" description="Disordered" evidence="2">
    <location>
        <begin position="1"/>
        <end position="54"/>
    </location>
</feature>
<organism evidence="3 4">
    <name type="scientific">Pleurostoma richardsiae</name>
    <dbReference type="NCBI Taxonomy" id="41990"/>
    <lineage>
        <taxon>Eukaryota</taxon>
        <taxon>Fungi</taxon>
        <taxon>Dikarya</taxon>
        <taxon>Ascomycota</taxon>
        <taxon>Pezizomycotina</taxon>
        <taxon>Sordariomycetes</taxon>
        <taxon>Sordariomycetidae</taxon>
        <taxon>Calosphaeriales</taxon>
        <taxon>Pleurostomataceae</taxon>
        <taxon>Pleurostoma</taxon>
    </lineage>
</organism>
<dbReference type="Proteomes" id="UP001174694">
    <property type="component" value="Unassembled WGS sequence"/>
</dbReference>
<dbReference type="EMBL" id="JANBVO010000002">
    <property type="protein sequence ID" value="KAJ9156100.1"/>
    <property type="molecule type" value="Genomic_DNA"/>
</dbReference>
<dbReference type="CDD" id="cd02440">
    <property type="entry name" value="AdoMet_MTases"/>
    <property type="match status" value="1"/>
</dbReference>
<dbReference type="GO" id="GO:0032259">
    <property type="term" value="P:methylation"/>
    <property type="evidence" value="ECO:0007669"/>
    <property type="project" value="UniProtKB-KW"/>
</dbReference>
<feature type="compositionally biased region" description="Low complexity" evidence="2">
    <location>
        <begin position="42"/>
        <end position="54"/>
    </location>
</feature>
<dbReference type="Pfam" id="PF13489">
    <property type="entry name" value="Methyltransf_23"/>
    <property type="match status" value="1"/>
</dbReference>